<dbReference type="Proteomes" id="UP000054383">
    <property type="component" value="Unassembled WGS sequence"/>
</dbReference>
<name>A0A0U1MAP6_TALIS</name>
<keyword evidence="1" id="KW-0472">Membrane</keyword>
<keyword evidence="3" id="KW-1185">Reference proteome</keyword>
<reference evidence="2 3" key="1">
    <citation type="submission" date="2015-04" db="EMBL/GenBank/DDBJ databases">
        <authorList>
            <person name="Syromyatnikov M.Y."/>
            <person name="Popov V.N."/>
        </authorList>
    </citation>
    <scope>NUCLEOTIDE SEQUENCE [LARGE SCALE GENOMIC DNA]</scope>
    <source>
        <strain evidence="2">WF-38-12</strain>
    </source>
</reference>
<gene>
    <name evidence="2" type="ORF">PISL3812_09050</name>
</gene>
<dbReference type="EMBL" id="CVMT01000011">
    <property type="protein sequence ID" value="CRG91996.1"/>
    <property type="molecule type" value="Genomic_DNA"/>
</dbReference>
<dbReference type="PANTHER" id="PTHR37576">
    <property type="entry name" value="DEFECT AT LOW TEMPERATURE PROTEIN 1"/>
    <property type="match status" value="1"/>
</dbReference>
<keyword evidence="1" id="KW-1133">Transmembrane helix</keyword>
<dbReference type="AlphaFoldDB" id="A0A0U1MAP6"/>
<dbReference type="InterPro" id="IPR021514">
    <property type="entry name" value="DUF3176"/>
</dbReference>
<evidence type="ECO:0000313" key="3">
    <source>
        <dbReference type="Proteomes" id="UP000054383"/>
    </source>
</evidence>
<feature type="transmembrane region" description="Helical" evidence="1">
    <location>
        <begin position="50"/>
        <end position="69"/>
    </location>
</feature>
<dbReference type="OrthoDB" id="5357734at2759"/>
<sequence>MYASLEGRKRQRTPWPTLILIVLMMACKTALAVIIVVSDGQAVSSWRVSPAVLLALLSSLWSSSLALVLTMSTTITWWRSASEGATLETLHCIWKRGLSIWHLSALRSSAVVRRVVLVAWIVIISQVTNNSLLQRATQTALSQRYFVDNMTLDVQTQIPDGWMGYVFNSDSMVGSRNSLGAIQDWWMNKTISTSPQSVGGDQSNTQCNGTCHGSVKGMGISYECSSTSRSLDLLEGQNGGTFIFSINTTLSYDSESDTPFVDLLVVYSSAVDGECIATLNMRSCRIEAAIVEYPIVIQNTTVALERGRLDPPVVVEPYVSKGDMPTATAGQGAGPLQGINGFIYDTLTTNVSLVIRDNKARHTGRFIGDIFFEADESAYNQTILHTCGLQWSDPTLYVLDAMQDFLFRSSVTSARNSTDDDEGVRQMFSVNRTSDILTFQSNYRFLAAALGLMSLALGCVILQLWGWWKLRHCVVSLSPVEVANSFGALATTTQFNNHDSSPRFTGDTKDVSTVDDILRAVGKTTVKYDGVAFRGRSVYSLQGRPISLGVLSPQRRDGQ</sequence>
<dbReference type="Pfam" id="PF11374">
    <property type="entry name" value="DUF3176"/>
    <property type="match status" value="1"/>
</dbReference>
<feature type="transmembrane region" description="Helical" evidence="1">
    <location>
        <begin position="445"/>
        <end position="468"/>
    </location>
</feature>
<dbReference type="OMA" id="YGAWEMS"/>
<evidence type="ECO:0000256" key="1">
    <source>
        <dbReference type="SAM" id="Phobius"/>
    </source>
</evidence>
<dbReference type="STRING" id="28573.A0A0U1MAP6"/>
<proteinExistence type="predicted"/>
<protein>
    <submittedName>
        <fullName evidence="2">Uncharacterized protein</fullName>
    </submittedName>
</protein>
<keyword evidence="1" id="KW-0812">Transmembrane</keyword>
<dbReference type="PANTHER" id="PTHR37576:SF2">
    <property type="entry name" value="DEFECT AT LOW TEMPERATURE PROTEIN 1"/>
    <property type="match status" value="1"/>
</dbReference>
<evidence type="ECO:0000313" key="2">
    <source>
        <dbReference type="EMBL" id="CRG91996.1"/>
    </source>
</evidence>
<accession>A0A0U1MAP6</accession>
<feature type="transmembrane region" description="Helical" evidence="1">
    <location>
        <begin position="18"/>
        <end position="38"/>
    </location>
</feature>
<organism evidence="2 3">
    <name type="scientific">Talaromyces islandicus</name>
    <name type="common">Penicillium islandicum</name>
    <dbReference type="NCBI Taxonomy" id="28573"/>
    <lineage>
        <taxon>Eukaryota</taxon>
        <taxon>Fungi</taxon>
        <taxon>Dikarya</taxon>
        <taxon>Ascomycota</taxon>
        <taxon>Pezizomycotina</taxon>
        <taxon>Eurotiomycetes</taxon>
        <taxon>Eurotiomycetidae</taxon>
        <taxon>Eurotiales</taxon>
        <taxon>Trichocomaceae</taxon>
        <taxon>Talaromyces</taxon>
        <taxon>Talaromyces sect. Islandici</taxon>
    </lineage>
</organism>